<dbReference type="Pfam" id="PF01471">
    <property type="entry name" value="PG_binding_1"/>
    <property type="match status" value="1"/>
</dbReference>
<keyword evidence="2" id="KW-1133">Transmembrane helix</keyword>
<dbReference type="RefSeq" id="WP_353649092.1">
    <property type="nucleotide sequence ID" value="NZ_CP159218.1"/>
</dbReference>
<feature type="transmembrane region" description="Helical" evidence="2">
    <location>
        <begin position="165"/>
        <end position="186"/>
    </location>
</feature>
<feature type="domain" description="Peptidoglycan binding-like" evidence="3">
    <location>
        <begin position="451"/>
        <end position="505"/>
    </location>
</feature>
<feature type="compositionally biased region" description="Low complexity" evidence="1">
    <location>
        <begin position="215"/>
        <end position="274"/>
    </location>
</feature>
<feature type="compositionally biased region" description="Pro residues" evidence="1">
    <location>
        <begin position="95"/>
        <end position="104"/>
    </location>
</feature>
<dbReference type="InterPro" id="IPR036366">
    <property type="entry name" value="PGBDSf"/>
</dbReference>
<feature type="compositionally biased region" description="Polar residues" evidence="1">
    <location>
        <begin position="1"/>
        <end position="10"/>
    </location>
</feature>
<keyword evidence="2" id="KW-0812">Transmembrane</keyword>
<reference evidence="4" key="1">
    <citation type="submission" date="2024-05" db="EMBL/GenBank/DDBJ databases">
        <authorList>
            <person name="Cai S.Y."/>
            <person name="Jin L.M."/>
            <person name="Li H.R."/>
        </authorList>
    </citation>
    <scope>NUCLEOTIDE SEQUENCE</scope>
    <source>
        <strain evidence="4">A5-74</strain>
    </source>
</reference>
<feature type="compositionally biased region" description="Low complexity" evidence="1">
    <location>
        <begin position="282"/>
        <end position="309"/>
    </location>
</feature>
<gene>
    <name evidence="4" type="ORF">ABLG96_20155</name>
</gene>
<dbReference type="EMBL" id="CP159218">
    <property type="protein sequence ID" value="XCG63477.1"/>
    <property type="molecule type" value="Genomic_DNA"/>
</dbReference>
<accession>A0AAU8DQI9</accession>
<protein>
    <submittedName>
        <fullName evidence="4">Peptidoglycan-binding domain-containing protein</fullName>
    </submittedName>
</protein>
<evidence type="ECO:0000256" key="1">
    <source>
        <dbReference type="SAM" id="MobiDB-lite"/>
    </source>
</evidence>
<sequence>MTQPQINDSRAGSGRPPKTNRRPGAPHPRVAPDRRVEDDVADDRPDGMPGQHGPPDRFSDNEITLPNIFGGVPRSDEDPDRIVENLRANAHGTVPTPPTPPTRALPPSAVRPAASGQGWGAGPVPGPYGTPGPHVSGQPGRPQYVGVAPVPPAPDADGGRRRRSLWGVLGVVAATVAVVMTAIFIAPQWSGSPAPAPGPSVTTAPTVSTPSITAATTATDAPPTGRSPSTTKPSPAASTTPGAASTRVVTRTVTASGAGPAPTSGPSRPTAAPATPKPTPTKPAATTPTTTGPTTTPTKTRPTTTKPTPTTKPKPTTPAVDNSLGAPRQDIACSSGYLVQLASELTPEAFRARVAALRAQGMVPSDAKAADSRTSCRIFANQRNTFVLYAGTYAGKYDGCGARIGGPADSFIKGANPSTSGEFVSCVCGVGPGSLPRLAGGTDQRGWTGELQRFLAGRLNISVGELGADQWGVYNAGTQAAVERFQQENRLPQTGSVDERTWRSLEKAGC</sequence>
<name>A0AAU8DQI9_9ACTN</name>
<feature type="region of interest" description="Disordered" evidence="1">
    <location>
        <begin position="215"/>
        <end position="327"/>
    </location>
</feature>
<evidence type="ECO:0000259" key="3">
    <source>
        <dbReference type="Pfam" id="PF01471"/>
    </source>
</evidence>
<proteinExistence type="predicted"/>
<dbReference type="AlphaFoldDB" id="A0AAU8DQI9"/>
<feature type="region of interest" description="Disordered" evidence="1">
    <location>
        <begin position="1"/>
        <end position="122"/>
    </location>
</feature>
<evidence type="ECO:0000313" key="4">
    <source>
        <dbReference type="EMBL" id="XCG63477.1"/>
    </source>
</evidence>
<dbReference type="Gene3D" id="1.10.101.10">
    <property type="entry name" value="PGBD-like superfamily/PGBD"/>
    <property type="match status" value="1"/>
</dbReference>
<dbReference type="InterPro" id="IPR002477">
    <property type="entry name" value="Peptidoglycan-bd-like"/>
</dbReference>
<feature type="compositionally biased region" description="Basic and acidic residues" evidence="1">
    <location>
        <begin position="74"/>
        <end position="84"/>
    </location>
</feature>
<keyword evidence="2" id="KW-0472">Membrane</keyword>
<evidence type="ECO:0000256" key="2">
    <source>
        <dbReference type="SAM" id="Phobius"/>
    </source>
</evidence>
<dbReference type="SUPFAM" id="SSF47090">
    <property type="entry name" value="PGBD-like"/>
    <property type="match status" value="1"/>
</dbReference>
<dbReference type="InterPro" id="IPR036365">
    <property type="entry name" value="PGBD-like_sf"/>
</dbReference>
<feature type="compositionally biased region" description="Basic and acidic residues" evidence="1">
    <location>
        <begin position="30"/>
        <end position="46"/>
    </location>
</feature>
<organism evidence="4">
    <name type="scientific">Nakamurella sp. A5-74</name>
    <dbReference type="NCBI Taxonomy" id="3158264"/>
    <lineage>
        <taxon>Bacteria</taxon>
        <taxon>Bacillati</taxon>
        <taxon>Actinomycetota</taxon>
        <taxon>Actinomycetes</taxon>
        <taxon>Nakamurellales</taxon>
        <taxon>Nakamurellaceae</taxon>
        <taxon>Nakamurella</taxon>
    </lineage>
</organism>